<keyword evidence="4" id="KW-1185">Reference proteome</keyword>
<sequence length="471" mass="52640">MVVKEALVIQVWKLLLLGSTPGQKEAKGHRNDSSIHRSPVSDTPSFENYRYILFILTNAFILMVVTWRICVEEGCIRNGFKDTCSAKHAGWNVLKESTPRSLISSGVVIYPDWVLYSETLMATPSDSALHLLMFEGPGTTVTNRNQSDIYNLGTRVEQQRDGHELYSIMIGDTSLVTSSGQPLWSSVDQTPLPISVGTNPTARSSDLRLGELHHNDSYRWSVISQDPLAWFGFAYIFYPRSSSGTSNLILIKVCSRYFVIIVLFIYLILRCVDNSAGVCIFTWHREDLPAKFFNSRMCNSCHSNPDFIQHDRRDYQIVFTQGTSLEGYIRGVFLTSSLLFTPFIPTYPIIMRFSVFTLVLFALLAFVTQGVRGESSAMGLEIAENMLVRRQETAAHGQASGNATKGHSEGKTATTTTAKKASTIWASPAILQDGTLFYIAISISALLWCTGKGVDMTLDQQERQAEYQARR</sequence>
<dbReference type="EMBL" id="LT550481">
    <property type="protein sequence ID" value="SAL95745.1"/>
    <property type="molecule type" value="Genomic_DNA"/>
</dbReference>
<keyword evidence="2" id="KW-1133">Transmembrane helix</keyword>
<keyword evidence="2" id="KW-0812">Transmembrane</keyword>
<organism evidence="3">
    <name type="scientific">Absidia glauca</name>
    <name type="common">Pin mould</name>
    <dbReference type="NCBI Taxonomy" id="4829"/>
    <lineage>
        <taxon>Eukaryota</taxon>
        <taxon>Fungi</taxon>
        <taxon>Fungi incertae sedis</taxon>
        <taxon>Mucoromycota</taxon>
        <taxon>Mucoromycotina</taxon>
        <taxon>Mucoromycetes</taxon>
        <taxon>Mucorales</taxon>
        <taxon>Cunninghamellaceae</taxon>
        <taxon>Absidia</taxon>
    </lineage>
</organism>
<evidence type="ECO:0000256" key="1">
    <source>
        <dbReference type="SAM" id="MobiDB-lite"/>
    </source>
</evidence>
<gene>
    <name evidence="3" type="primary">ABSGL_01086.1 scaffold 1223</name>
</gene>
<protein>
    <submittedName>
        <fullName evidence="3">Uncharacterized protein</fullName>
    </submittedName>
</protein>
<proteinExistence type="predicted"/>
<feature type="transmembrane region" description="Helical" evidence="2">
    <location>
        <begin position="349"/>
        <end position="368"/>
    </location>
</feature>
<reference evidence="3" key="1">
    <citation type="submission" date="2016-04" db="EMBL/GenBank/DDBJ databases">
        <authorList>
            <person name="Evans L.H."/>
            <person name="Alamgir A."/>
            <person name="Owens N."/>
            <person name="Weber N.D."/>
            <person name="Virtaneva K."/>
            <person name="Barbian K."/>
            <person name="Babar A."/>
            <person name="Rosenke K."/>
        </authorList>
    </citation>
    <scope>NUCLEOTIDE SEQUENCE [LARGE SCALE GENOMIC DNA]</scope>
    <source>
        <strain evidence="3">CBS 101.48</strain>
    </source>
</reference>
<dbReference type="InParanoid" id="A0A163IWJ5"/>
<evidence type="ECO:0000313" key="3">
    <source>
        <dbReference type="EMBL" id="SAL95745.1"/>
    </source>
</evidence>
<name>A0A163IWJ5_ABSGL</name>
<dbReference type="AlphaFoldDB" id="A0A163IWJ5"/>
<dbReference type="Proteomes" id="UP000078561">
    <property type="component" value="Unassembled WGS sequence"/>
</dbReference>
<feature type="region of interest" description="Disordered" evidence="1">
    <location>
        <begin position="393"/>
        <end position="415"/>
    </location>
</feature>
<feature type="transmembrane region" description="Helical" evidence="2">
    <location>
        <begin position="50"/>
        <end position="71"/>
    </location>
</feature>
<evidence type="ECO:0000256" key="2">
    <source>
        <dbReference type="SAM" id="Phobius"/>
    </source>
</evidence>
<feature type="transmembrane region" description="Helical" evidence="2">
    <location>
        <begin position="249"/>
        <end position="269"/>
    </location>
</feature>
<evidence type="ECO:0000313" key="4">
    <source>
        <dbReference type="Proteomes" id="UP000078561"/>
    </source>
</evidence>
<accession>A0A163IWJ5</accession>
<keyword evidence="2" id="KW-0472">Membrane</keyword>